<dbReference type="InterPro" id="IPR057326">
    <property type="entry name" value="KR_dom"/>
</dbReference>
<dbReference type="Proteomes" id="UP000190135">
    <property type="component" value="Unassembled WGS sequence"/>
</dbReference>
<evidence type="ECO:0000259" key="4">
    <source>
        <dbReference type="SMART" id="SM00822"/>
    </source>
</evidence>
<dbReference type="SMART" id="SM00822">
    <property type="entry name" value="PKS_KR"/>
    <property type="match status" value="1"/>
</dbReference>
<sequence>MSAASQLEGKVVLVTGGSRGIGAGISRRFASLCGRVAIAFRSDALAAQNLANELDRASGGCIAIKADIANPDDIRSAVAATVDRFGRIDTLVNCAGIGPYRPLGQMDADFVRSLLETNVMGTVLMTQEVLPHMGAGGRIINFASALAFRPIPTSSVYSATKAAVITLTHAFAKELGPRGITVNAIAPGVIETDMTTKIVAERGDQIMAMTPLGRIGQTDDIAGIVTFLASPDAGWITGRTIIADGGMT</sequence>
<dbReference type="OrthoDB" id="7903977at2"/>
<organism evidence="5 6">
    <name type="scientific">Consotaella salsifontis</name>
    <dbReference type="NCBI Taxonomy" id="1365950"/>
    <lineage>
        <taxon>Bacteria</taxon>
        <taxon>Pseudomonadati</taxon>
        <taxon>Pseudomonadota</taxon>
        <taxon>Alphaproteobacteria</taxon>
        <taxon>Hyphomicrobiales</taxon>
        <taxon>Aurantimonadaceae</taxon>
        <taxon>Consotaella</taxon>
    </lineage>
</organism>
<evidence type="ECO:0000256" key="3">
    <source>
        <dbReference type="ARBA" id="ARBA00023002"/>
    </source>
</evidence>
<dbReference type="SUPFAM" id="SSF51735">
    <property type="entry name" value="NAD(P)-binding Rossmann-fold domains"/>
    <property type="match status" value="1"/>
</dbReference>
<dbReference type="GO" id="GO:0006633">
    <property type="term" value="P:fatty acid biosynthetic process"/>
    <property type="evidence" value="ECO:0007669"/>
    <property type="project" value="TreeGrafter"/>
</dbReference>
<dbReference type="InterPro" id="IPR036291">
    <property type="entry name" value="NAD(P)-bd_dom_sf"/>
</dbReference>
<keyword evidence="6" id="KW-1185">Reference proteome</keyword>
<dbReference type="NCBIfam" id="NF005559">
    <property type="entry name" value="PRK07231.1"/>
    <property type="match status" value="1"/>
</dbReference>
<dbReference type="InterPro" id="IPR020904">
    <property type="entry name" value="Sc_DH/Rdtase_CS"/>
</dbReference>
<dbReference type="Pfam" id="PF13561">
    <property type="entry name" value="adh_short_C2"/>
    <property type="match status" value="1"/>
</dbReference>
<dbReference type="CDD" id="cd05233">
    <property type="entry name" value="SDR_c"/>
    <property type="match status" value="1"/>
</dbReference>
<dbReference type="GO" id="GO:0048038">
    <property type="term" value="F:quinone binding"/>
    <property type="evidence" value="ECO:0007669"/>
    <property type="project" value="TreeGrafter"/>
</dbReference>
<accession>A0A1T4TCG4</accession>
<dbReference type="PRINTS" id="PR00081">
    <property type="entry name" value="GDHRDH"/>
</dbReference>
<dbReference type="AlphaFoldDB" id="A0A1T4TCG4"/>
<dbReference type="Gene3D" id="3.40.50.720">
    <property type="entry name" value="NAD(P)-binding Rossmann-like Domain"/>
    <property type="match status" value="1"/>
</dbReference>
<reference evidence="6" key="1">
    <citation type="submission" date="2017-02" db="EMBL/GenBank/DDBJ databases">
        <authorList>
            <person name="Varghese N."/>
            <person name="Submissions S."/>
        </authorList>
    </citation>
    <scope>NUCLEOTIDE SEQUENCE [LARGE SCALE GENOMIC DNA]</scope>
    <source>
        <strain evidence="6">USBA 369</strain>
    </source>
</reference>
<dbReference type="PRINTS" id="PR00080">
    <property type="entry name" value="SDRFAMILY"/>
</dbReference>
<dbReference type="PROSITE" id="PS00061">
    <property type="entry name" value="ADH_SHORT"/>
    <property type="match status" value="1"/>
</dbReference>
<dbReference type="GO" id="GO:0016616">
    <property type="term" value="F:oxidoreductase activity, acting on the CH-OH group of donors, NAD or NADP as acceptor"/>
    <property type="evidence" value="ECO:0007669"/>
    <property type="project" value="TreeGrafter"/>
</dbReference>
<keyword evidence="2" id="KW-0521">NADP</keyword>
<dbReference type="PANTHER" id="PTHR42760:SF133">
    <property type="entry name" value="3-OXOACYL-[ACYL-CARRIER-PROTEIN] REDUCTASE"/>
    <property type="match status" value="1"/>
</dbReference>
<evidence type="ECO:0000313" key="5">
    <source>
        <dbReference type="EMBL" id="SKA38113.1"/>
    </source>
</evidence>
<gene>
    <name evidence="5" type="ORF">SAMN05428963_12421</name>
</gene>
<evidence type="ECO:0000313" key="6">
    <source>
        <dbReference type="Proteomes" id="UP000190135"/>
    </source>
</evidence>
<evidence type="ECO:0000256" key="2">
    <source>
        <dbReference type="ARBA" id="ARBA00022857"/>
    </source>
</evidence>
<dbReference type="InterPro" id="IPR002347">
    <property type="entry name" value="SDR_fam"/>
</dbReference>
<name>A0A1T4TCG4_9HYPH</name>
<dbReference type="PANTHER" id="PTHR42760">
    <property type="entry name" value="SHORT-CHAIN DEHYDROGENASES/REDUCTASES FAMILY MEMBER"/>
    <property type="match status" value="1"/>
</dbReference>
<dbReference type="EMBL" id="FUXL01000024">
    <property type="protein sequence ID" value="SKA38113.1"/>
    <property type="molecule type" value="Genomic_DNA"/>
</dbReference>
<dbReference type="STRING" id="1365950.SAMN05428963_12421"/>
<keyword evidence="3" id="KW-0560">Oxidoreductase</keyword>
<dbReference type="RefSeq" id="WP_078710395.1">
    <property type="nucleotide sequence ID" value="NZ_FUXL01000024.1"/>
</dbReference>
<feature type="domain" description="Ketoreductase" evidence="4">
    <location>
        <begin position="10"/>
        <end position="188"/>
    </location>
</feature>
<protein>
    <submittedName>
        <fullName evidence="5">3-oxoacyl-[acyl-carrier protein] reductase</fullName>
    </submittedName>
</protein>
<comment type="similarity">
    <text evidence="1">Belongs to the short-chain dehydrogenases/reductases (SDR) family.</text>
</comment>
<evidence type="ECO:0000256" key="1">
    <source>
        <dbReference type="ARBA" id="ARBA00006484"/>
    </source>
</evidence>
<proteinExistence type="inferred from homology"/>
<dbReference type="FunFam" id="3.40.50.720:FF:000374">
    <property type="entry name" value="3-oxoacyl-(Acyl-carrier-protein) reductase"/>
    <property type="match status" value="1"/>
</dbReference>